<dbReference type="RefSeq" id="XP_044316477.1">
    <property type="nucleotide sequence ID" value="XM_044460542.1"/>
</dbReference>
<accession>A0ABM5JCC9</accession>
<feature type="region of interest" description="Disordered" evidence="3">
    <location>
        <begin position="315"/>
        <end position="341"/>
    </location>
</feature>
<evidence type="ECO:0000256" key="1">
    <source>
        <dbReference type="ARBA" id="ARBA00004496"/>
    </source>
</evidence>
<evidence type="ECO:0000313" key="5">
    <source>
        <dbReference type="Proteomes" id="UP001652680"/>
    </source>
</evidence>
<evidence type="ECO:0000313" key="4">
    <source>
        <dbReference type="EnsemblMetazoa" id="XP_044316477.1"/>
    </source>
</evidence>
<organism evidence="4 5">
    <name type="scientific">Drosophila rhopaloa</name>
    <name type="common">Fruit fly</name>
    <dbReference type="NCBI Taxonomy" id="1041015"/>
    <lineage>
        <taxon>Eukaryota</taxon>
        <taxon>Metazoa</taxon>
        <taxon>Ecdysozoa</taxon>
        <taxon>Arthropoda</taxon>
        <taxon>Hexapoda</taxon>
        <taxon>Insecta</taxon>
        <taxon>Pterygota</taxon>
        <taxon>Neoptera</taxon>
        <taxon>Endopterygota</taxon>
        <taxon>Diptera</taxon>
        <taxon>Brachycera</taxon>
        <taxon>Muscomorpha</taxon>
        <taxon>Ephydroidea</taxon>
        <taxon>Drosophilidae</taxon>
        <taxon>Drosophila</taxon>
        <taxon>Sophophora</taxon>
    </lineage>
</organism>
<dbReference type="Pfam" id="PF10477">
    <property type="entry name" value="EIF4E-T"/>
    <property type="match status" value="1"/>
</dbReference>
<evidence type="ECO:0008006" key="6">
    <source>
        <dbReference type="Google" id="ProtNLM"/>
    </source>
</evidence>
<dbReference type="PANTHER" id="PTHR12269:SF1">
    <property type="entry name" value="EUKARYOTIC TRANSLATION INITIATION FACTOR 4E TRANSPORTER"/>
    <property type="match status" value="1"/>
</dbReference>
<feature type="region of interest" description="Disordered" evidence="3">
    <location>
        <begin position="741"/>
        <end position="780"/>
    </location>
</feature>
<protein>
    <recommendedName>
        <fullName evidence="6">Protein cup</fullName>
    </recommendedName>
</protein>
<dbReference type="InterPro" id="IPR018862">
    <property type="entry name" value="eIF4E-T"/>
</dbReference>
<proteinExistence type="predicted"/>
<feature type="compositionally biased region" description="Low complexity" evidence="3">
    <location>
        <begin position="162"/>
        <end position="179"/>
    </location>
</feature>
<reference evidence="5" key="1">
    <citation type="journal article" date="2021" name="Elife">
        <title>Highly contiguous assemblies of 101 drosophilid genomes.</title>
        <authorList>
            <person name="Kim B.Y."/>
            <person name="Wang J.R."/>
            <person name="Miller D.E."/>
            <person name="Barmina O."/>
            <person name="Delaney E."/>
            <person name="Thompson A."/>
            <person name="Comeault A.A."/>
            <person name="Peede D."/>
            <person name="D'Agostino E.R."/>
            <person name="Pelaez J."/>
            <person name="Aguilar J.M."/>
            <person name="Haji D."/>
            <person name="Matsunaga T."/>
            <person name="Armstrong E.E."/>
            <person name="Zych M."/>
            <person name="Ogawa Y."/>
            <person name="Stamenkovic-Radak M."/>
            <person name="Jelic M."/>
            <person name="Veselinovic M.S."/>
            <person name="Tanaskovic M."/>
            <person name="Eric P."/>
            <person name="Gao J.J."/>
            <person name="Katoh T.K."/>
            <person name="Toda M.J."/>
            <person name="Watabe H."/>
            <person name="Watada M."/>
            <person name="Davis J.S."/>
            <person name="Moyle L.C."/>
            <person name="Manoli G."/>
            <person name="Bertolini E."/>
            <person name="Kostal V."/>
            <person name="Hawley R.S."/>
            <person name="Takahashi A."/>
            <person name="Jones C.D."/>
            <person name="Price D.K."/>
            <person name="Whiteman N."/>
            <person name="Kopp A."/>
            <person name="Matute D.R."/>
            <person name="Petrov D.A."/>
        </authorList>
    </citation>
    <scope>NUCLEOTIDE SEQUENCE [LARGE SCALE GENOMIC DNA]</scope>
</reference>
<feature type="region of interest" description="Disordered" evidence="3">
    <location>
        <begin position="157"/>
        <end position="279"/>
    </location>
</feature>
<feature type="compositionally biased region" description="Basic and acidic residues" evidence="3">
    <location>
        <begin position="241"/>
        <end position="261"/>
    </location>
</feature>
<keyword evidence="2" id="KW-0963">Cytoplasm</keyword>
<sequence>MDTSKLNTRYSRADLLALRYEGKSRQRPQCTNKTELQTLSFWKVNFNAVSLNVASSYSNQNKNRLSPEADNASLSCSNSGSISSRRALRNRERANNYYQRFVPTDSLQLCGEDKDKDAQVTQGAGGQSFKSPIIDHRSISSSHLMPAFAKRRFATVSGGTSADNNDTTASTCDDAASASQRRDGKGKAPISPSRKGIELDGSETRLNYVQPDHDQCLSSSPTFASRQERRIGSGRLLPRSDNWEFKDQKTKEASIETEKDTSLNGSVGGSGVSQHNQTQHRYRTFSGRLVDRVPEHTDRRFQYDTKRSVDRQVVSNRRISNKESCSNQNRGKRANSYHIHEEPEWFSAGPTSQLETIDLHGFDDVENTEERSDMEDNSDQFSQNNKNLAGQPTIIGASRRSSNVSLNLNDANQSEDIKDTGENILTFIQNSSELSKQHKNLPRQLPCSQSSESEFNFDAFLNMHPLDHSIMSNDGAEKEEAKGTSRFSRWFRLKEPANNNEHSGLSESEKLGIPSVKDLEAQMTKVDMRTDFVNPISGPFPQNVEVDKPVARDTEAFKKLLQQLGSQTRMPNPGNDVYQIINHSNVGNPDQLESNPQNKINDCHPQQPELNVHVPNIPNSNHLFTQKRMEIQHLIQRLICGDVSPDFLEKELGNPSTPASTKEVIATVLREYSHTKRNTVGTSDPHIFTHSFLQAQPVHQHFSEELLSQNSASHAINQLIAHGNSPTPLAFTPTSVLRKMTADKDTSQTPSASHSQQQQYQMHPHHAKQLSTHSNVHEPQPTATMAVQPRMILGGGNFSIVQNAQHMSPNLPQCRNQQMLKWTPGNMQMVQGKSFGRPILKGGLNSMPHQNPTVPFSNHKIEMKTVHQHHQQLQQQQQPLRYKSTQSVESILNTESVHQNIPSPVGWHQLFLQHQQHQTRQQPRPRVIYGDMHRQSNLQMSSPVPGFCDNSDSEYVIKNNSIASPGFLREDQMPSPTNNQLAQWFSPELLAKASAGKLPLLNMNQALSLEEFERSIQHSSAVVHN</sequence>
<evidence type="ECO:0000256" key="3">
    <source>
        <dbReference type="SAM" id="MobiDB-lite"/>
    </source>
</evidence>
<comment type="subcellular location">
    <subcellularLocation>
        <location evidence="1">Cytoplasm</location>
    </subcellularLocation>
</comment>
<dbReference type="PANTHER" id="PTHR12269">
    <property type="entry name" value="EUKARYOTIC TRANSLATION INITIATION FACTOR 4E TRANSPORTER"/>
    <property type="match status" value="1"/>
</dbReference>
<feature type="compositionally biased region" description="Polar residues" evidence="3">
    <location>
        <begin position="747"/>
        <end position="761"/>
    </location>
</feature>
<keyword evidence="5" id="KW-1185">Reference proteome</keyword>
<name>A0ABM5JCC9_DRORH</name>
<feature type="compositionally biased region" description="Polar residues" evidence="3">
    <location>
        <begin position="216"/>
        <end position="225"/>
    </location>
</feature>
<dbReference type="Proteomes" id="UP001652680">
    <property type="component" value="Unassembled WGS sequence"/>
</dbReference>
<feature type="compositionally biased region" description="Polar residues" evidence="3">
    <location>
        <begin position="315"/>
        <end position="329"/>
    </location>
</feature>
<dbReference type="EnsemblMetazoa" id="XM_044460542.1">
    <property type="protein sequence ID" value="XP_044316477.1"/>
    <property type="gene ID" value="LOC108041551"/>
</dbReference>
<reference evidence="4" key="2">
    <citation type="submission" date="2025-05" db="UniProtKB">
        <authorList>
            <consortium name="EnsemblMetazoa"/>
        </authorList>
    </citation>
    <scope>IDENTIFICATION</scope>
</reference>
<feature type="region of interest" description="Disordered" evidence="3">
    <location>
        <begin position="59"/>
        <end position="81"/>
    </location>
</feature>
<evidence type="ECO:0000256" key="2">
    <source>
        <dbReference type="ARBA" id="ARBA00022490"/>
    </source>
</evidence>
<feature type="region of interest" description="Disordered" evidence="3">
    <location>
        <begin position="368"/>
        <end position="387"/>
    </location>
</feature>
<dbReference type="GeneID" id="108041551"/>